<sequence length="233" mass="23713">MFGVICDPAADPAAAWALDRLRRRLGEVVLVHPDLLGLAPRFSLRLDDEGQEAALTLPDGRLFGPPGIRAVLNRVAQPPRALLGGADADYAAEELSAAAVALLATFGRGIINAPHPAGLAGRDRSSAEWLHLAALAGLPAVPWRIGPGGQAPLPPAATGALVIGSVAFGVPRPLIRAAVAMTDLAGLDLLGLTFDAMGRVVGATPLPDLQIGGEAGADVLAALLRARAAEASQ</sequence>
<evidence type="ECO:0000313" key="1">
    <source>
        <dbReference type="EMBL" id="MBC4019098.1"/>
    </source>
</evidence>
<name>A0A9X0R5T7_9PROT</name>
<dbReference type="RefSeq" id="WP_186773832.1">
    <property type="nucleotide sequence ID" value="NZ_JACOMF010000118.1"/>
</dbReference>
<evidence type="ECO:0000313" key="2">
    <source>
        <dbReference type="Proteomes" id="UP000600101"/>
    </source>
</evidence>
<dbReference type="EMBL" id="JACOMF010000118">
    <property type="protein sequence ID" value="MBC4019098.1"/>
    <property type="molecule type" value="Genomic_DNA"/>
</dbReference>
<proteinExistence type="predicted"/>
<dbReference type="AlphaFoldDB" id="A0A9X0R5T7"/>
<dbReference type="Proteomes" id="UP000600101">
    <property type="component" value="Unassembled WGS sequence"/>
</dbReference>
<accession>A0A9X0R5T7</accession>
<reference evidence="1" key="1">
    <citation type="submission" date="2020-08" db="EMBL/GenBank/DDBJ databases">
        <authorList>
            <person name="Hu Y."/>
            <person name="Nguyen S.V."/>
            <person name="Li F."/>
            <person name="Fanning S."/>
        </authorList>
    </citation>
    <scope>NUCLEOTIDE SEQUENCE</scope>
    <source>
        <strain evidence="1">SYSU D8009</strain>
    </source>
</reference>
<gene>
    <name evidence="1" type="ORF">H7965_28070</name>
</gene>
<protein>
    <submittedName>
        <fullName evidence="1">Uncharacterized protein</fullName>
    </submittedName>
</protein>
<comment type="caution">
    <text evidence="1">The sequence shown here is derived from an EMBL/GenBank/DDBJ whole genome shotgun (WGS) entry which is preliminary data.</text>
</comment>
<keyword evidence="2" id="KW-1185">Reference proteome</keyword>
<organism evidence="1 2">
    <name type="scientific">Siccirubricoccus deserti</name>
    <dbReference type="NCBI Taxonomy" id="2013562"/>
    <lineage>
        <taxon>Bacteria</taxon>
        <taxon>Pseudomonadati</taxon>
        <taxon>Pseudomonadota</taxon>
        <taxon>Alphaproteobacteria</taxon>
        <taxon>Acetobacterales</taxon>
        <taxon>Roseomonadaceae</taxon>
        <taxon>Siccirubricoccus</taxon>
    </lineage>
</organism>